<keyword evidence="5" id="KW-0238">DNA-binding</keyword>
<evidence type="ECO:0000313" key="12">
    <source>
        <dbReference type="Ensembl" id="ENSACAP00000017491.3"/>
    </source>
</evidence>
<proteinExistence type="inferred from homology"/>
<reference evidence="12" key="3">
    <citation type="submission" date="2025-09" db="UniProtKB">
        <authorList>
            <consortium name="Ensembl"/>
        </authorList>
    </citation>
    <scope>IDENTIFICATION</scope>
</reference>
<feature type="region of interest" description="Disordered" evidence="11">
    <location>
        <begin position="1"/>
        <end position="35"/>
    </location>
</feature>
<evidence type="ECO:0000256" key="1">
    <source>
        <dbReference type="ARBA" id="ARBA00004123"/>
    </source>
</evidence>
<evidence type="ECO:0000256" key="10">
    <source>
        <dbReference type="ARBA" id="ARBA00029606"/>
    </source>
</evidence>
<comment type="subcellular location">
    <subcellularLocation>
        <location evidence="1">Nucleus</location>
    </subcellularLocation>
</comment>
<accession>G1KUD1</accession>
<dbReference type="InParanoid" id="G1KUD1"/>
<dbReference type="GO" id="GO:0042795">
    <property type="term" value="P:snRNA transcription by RNA polymerase II"/>
    <property type="evidence" value="ECO:0000318"/>
    <property type="project" value="GO_Central"/>
</dbReference>
<dbReference type="AlphaFoldDB" id="G1KUD1"/>
<feature type="compositionally biased region" description="Polar residues" evidence="11">
    <location>
        <begin position="1"/>
        <end position="12"/>
    </location>
</feature>
<evidence type="ECO:0000256" key="11">
    <source>
        <dbReference type="SAM" id="MobiDB-lite"/>
    </source>
</evidence>
<dbReference type="Proteomes" id="UP000001646">
    <property type="component" value="Chromosome 2"/>
</dbReference>
<dbReference type="HOGENOM" id="CLU_041861_0_0_1"/>
<dbReference type="eggNOG" id="KOG2664">
    <property type="taxonomic scope" value="Eukaryota"/>
</dbReference>
<dbReference type="Bgee" id="ENSACAG00000017765">
    <property type="expression patterns" value="Expressed in adrenal gland and 13 other cell types or tissues"/>
</dbReference>
<dbReference type="GO" id="GO:0019185">
    <property type="term" value="C:snRNA-activating protein complex"/>
    <property type="evidence" value="ECO:0000318"/>
    <property type="project" value="GO_Central"/>
</dbReference>
<evidence type="ECO:0000256" key="3">
    <source>
        <dbReference type="ARBA" id="ARBA00013634"/>
    </source>
</evidence>
<dbReference type="Ensembl" id="ENSACAT00000017836.4">
    <property type="protein sequence ID" value="ENSACAP00000017491.3"/>
    <property type="gene ID" value="ENSACAG00000017765.4"/>
</dbReference>
<keyword evidence="13" id="KW-1185">Reference proteome</keyword>
<evidence type="ECO:0000256" key="8">
    <source>
        <dbReference type="ARBA" id="ARBA00025193"/>
    </source>
</evidence>
<dbReference type="GO" id="GO:0005730">
    <property type="term" value="C:nucleolus"/>
    <property type="evidence" value="ECO:0007669"/>
    <property type="project" value="Ensembl"/>
</dbReference>
<gene>
    <name evidence="12" type="primary">SNAPC3</name>
</gene>
<comment type="similarity">
    <text evidence="2">Belongs to the SNAPC3/SRD2 family.</text>
</comment>
<dbReference type="GO" id="GO:0042796">
    <property type="term" value="P:snRNA transcription by RNA polymerase III"/>
    <property type="evidence" value="ECO:0000318"/>
    <property type="project" value="GO_Central"/>
</dbReference>
<evidence type="ECO:0000256" key="2">
    <source>
        <dbReference type="ARBA" id="ARBA00010410"/>
    </source>
</evidence>
<dbReference type="GO" id="GO:0016604">
    <property type="term" value="C:nuclear body"/>
    <property type="evidence" value="ECO:0007669"/>
    <property type="project" value="Ensembl"/>
</dbReference>
<dbReference type="GO" id="GO:0001006">
    <property type="term" value="F:RNA polymerase III type 3 promoter sequence-specific DNA binding"/>
    <property type="evidence" value="ECO:0000318"/>
    <property type="project" value="GO_Central"/>
</dbReference>
<evidence type="ECO:0000256" key="7">
    <source>
        <dbReference type="ARBA" id="ARBA00023242"/>
    </source>
</evidence>
<comment type="function">
    <text evidence="8">Part of the SNAPc complex required for the transcription of both RNA polymerase II and III small-nuclear RNA genes. Binds to the proximal sequence element (PSE), a non-TATA-box basal promoter element common to these 2 types of genes. Recruits TBP and BRF2 to the U6 snRNA TATA box.</text>
</comment>
<feature type="compositionally biased region" description="Basic and acidic residues" evidence="11">
    <location>
        <begin position="15"/>
        <end position="29"/>
    </location>
</feature>
<protein>
    <recommendedName>
        <fullName evidence="3">snRNA-activating protein complex subunit 3</fullName>
    </recommendedName>
    <alternativeName>
        <fullName evidence="10">Small nuclear RNA-activating complex polypeptide 3</fullName>
    </alternativeName>
</protein>
<keyword evidence="4" id="KW-0805">Transcription regulation</keyword>
<dbReference type="STRING" id="28377.ENSACAP00000017491"/>
<comment type="subunit">
    <text evidence="9">Part of the SNAPc complex composed of 5 subunits: SNAPC1, SNAPC2, SNAPC3, SNAPC4 and SNAPC5. SNAPC3 interacts with SNAPC1.</text>
</comment>
<keyword evidence="7" id="KW-0539">Nucleus</keyword>
<keyword evidence="6" id="KW-0804">Transcription</keyword>
<dbReference type="InterPro" id="IPR022042">
    <property type="entry name" value="snRNA-activating_su3"/>
</dbReference>
<dbReference type="PANTHER" id="PTHR13421:SF16">
    <property type="entry name" value="SNRNA-ACTIVATING PROTEIN COMPLEX SUBUNIT 3"/>
    <property type="match status" value="1"/>
</dbReference>
<reference evidence="12 13" key="1">
    <citation type="submission" date="2009-12" db="EMBL/GenBank/DDBJ databases">
        <title>The Genome Sequence of Anolis carolinensis (Green Anole Lizard).</title>
        <authorList>
            <consortium name="The Genome Sequencing Platform"/>
            <person name="Di Palma F."/>
            <person name="Alfoldi J."/>
            <person name="Heiman D."/>
            <person name="Young S."/>
            <person name="Grabherr M."/>
            <person name="Johnson J."/>
            <person name="Lander E.S."/>
            <person name="Lindblad-Toh K."/>
        </authorList>
    </citation>
    <scope>NUCLEOTIDE SEQUENCE [LARGE SCALE GENOMIC DNA]</scope>
    <source>
        <strain evidence="12 13">JBL SC #1</strain>
    </source>
</reference>
<sequence length="430" mass="49778">MREIQTSKQSINHPADTEDTGKHFTEETTRPTMHRAPLPAPLLRKMAASSSSAERNIPEYELAERNSRMFHVGAFGALWKEALREEDLALEQEDQGQNEEEEDNALAAEFQCAPEVAAELRAICRVDALMGPAKENTDVIPEDTNLLTLRIRQKTLEKREETITVDRACRQETFIYEMESHSIGKKPKDPVNLVKEGELVLTLNIYYPIIFKKHNLQKPYQTVLVLGNQNLTELRDSISCVSDLQIGGEFSKQPDQAPENISKDLYKSAFFYFEGVFYDDRRHPECRDLSSTIIEWAESRNRGYANLQSVKMEDYTFKDLNIKVGFPYLYCHQGDCEHIVIITDIRLIHRDDCLDRSLYPLLTRKHWLWSKKCFVCKMYTARWVTNEDSLAPQDPCFFCDVCFQMLHYDEQGNKLGEFLAYPYVDPGIFN</sequence>
<evidence type="ECO:0000256" key="4">
    <source>
        <dbReference type="ARBA" id="ARBA00023015"/>
    </source>
</evidence>
<organism evidence="12 13">
    <name type="scientific">Anolis carolinensis</name>
    <name type="common">Green anole</name>
    <name type="synonym">American chameleon</name>
    <dbReference type="NCBI Taxonomy" id="28377"/>
    <lineage>
        <taxon>Eukaryota</taxon>
        <taxon>Metazoa</taxon>
        <taxon>Chordata</taxon>
        <taxon>Craniata</taxon>
        <taxon>Vertebrata</taxon>
        <taxon>Euteleostomi</taxon>
        <taxon>Lepidosauria</taxon>
        <taxon>Squamata</taxon>
        <taxon>Bifurcata</taxon>
        <taxon>Unidentata</taxon>
        <taxon>Episquamata</taxon>
        <taxon>Toxicofera</taxon>
        <taxon>Iguania</taxon>
        <taxon>Dactyloidae</taxon>
        <taxon>Anolis</taxon>
    </lineage>
</organism>
<evidence type="ECO:0000256" key="6">
    <source>
        <dbReference type="ARBA" id="ARBA00023163"/>
    </source>
</evidence>
<dbReference type="GeneTree" id="ENSGT00390000005708"/>
<name>G1KUD1_ANOCA</name>
<reference evidence="12" key="2">
    <citation type="submission" date="2025-08" db="UniProtKB">
        <authorList>
            <consortium name="Ensembl"/>
        </authorList>
    </citation>
    <scope>IDENTIFICATION</scope>
</reference>
<evidence type="ECO:0000256" key="5">
    <source>
        <dbReference type="ARBA" id="ARBA00023125"/>
    </source>
</evidence>
<dbReference type="GO" id="GO:0003681">
    <property type="term" value="F:bent DNA binding"/>
    <property type="evidence" value="ECO:0000318"/>
    <property type="project" value="GO_Central"/>
</dbReference>
<evidence type="ECO:0000256" key="9">
    <source>
        <dbReference type="ARBA" id="ARBA00025958"/>
    </source>
</evidence>
<evidence type="ECO:0000313" key="13">
    <source>
        <dbReference type="Proteomes" id="UP000001646"/>
    </source>
</evidence>
<dbReference type="Pfam" id="PF12251">
    <property type="entry name" value="SNAPC3"/>
    <property type="match status" value="1"/>
</dbReference>
<dbReference type="PANTHER" id="PTHR13421">
    <property type="entry name" value="SNRNA-ACTIVATING PROTEIN COMPLEX SUBUNIT 3"/>
    <property type="match status" value="1"/>
</dbReference>